<feature type="transmembrane region" description="Helical" evidence="1">
    <location>
        <begin position="61"/>
        <end position="87"/>
    </location>
</feature>
<dbReference type="EMBL" id="JAEMHK010000017">
    <property type="protein sequence ID" value="MBJ6802259.1"/>
    <property type="molecule type" value="Genomic_DNA"/>
</dbReference>
<dbReference type="InterPro" id="IPR005797">
    <property type="entry name" value="Cyt_b/b6_N"/>
</dbReference>
<dbReference type="Pfam" id="PF00033">
    <property type="entry name" value="Cytochrome_B"/>
    <property type="match status" value="1"/>
</dbReference>
<feature type="domain" description="Cytochrome b/b6 N-terminal region profile" evidence="2">
    <location>
        <begin position="5"/>
        <end position="244"/>
    </location>
</feature>
<dbReference type="PROSITE" id="PS51002">
    <property type="entry name" value="CYTB_NTER"/>
    <property type="match status" value="1"/>
</dbReference>
<dbReference type="InterPro" id="IPR027387">
    <property type="entry name" value="Cytb/b6-like_sf"/>
</dbReference>
<accession>A0ABS0YWB5</accession>
<dbReference type="SUPFAM" id="SSF81342">
    <property type="entry name" value="Transmembrane di-heme cytochromes"/>
    <property type="match status" value="1"/>
</dbReference>
<dbReference type="Proteomes" id="UP000641025">
    <property type="component" value="Unassembled WGS sequence"/>
</dbReference>
<reference evidence="3 4" key="1">
    <citation type="submission" date="2020-12" db="EMBL/GenBank/DDBJ databases">
        <title>Geomonas sp. Red259, isolated from paddy soil.</title>
        <authorList>
            <person name="Xu Z."/>
            <person name="Zhang Z."/>
            <person name="Masuda Y."/>
            <person name="Itoh H."/>
            <person name="Senoo K."/>
        </authorList>
    </citation>
    <scope>NUCLEOTIDE SEQUENCE [LARGE SCALE GENOMIC DNA]</scope>
    <source>
        <strain evidence="3 4">Red259</strain>
    </source>
</reference>
<organism evidence="3 4">
    <name type="scientific">Geomonas propionica</name>
    <dbReference type="NCBI Taxonomy" id="2798582"/>
    <lineage>
        <taxon>Bacteria</taxon>
        <taxon>Pseudomonadati</taxon>
        <taxon>Thermodesulfobacteriota</taxon>
        <taxon>Desulfuromonadia</taxon>
        <taxon>Geobacterales</taxon>
        <taxon>Geobacteraceae</taxon>
        <taxon>Geomonas</taxon>
    </lineage>
</organism>
<keyword evidence="1" id="KW-1133">Transmembrane helix</keyword>
<keyword evidence="4" id="KW-1185">Reference proteome</keyword>
<name>A0ABS0YWB5_9BACT</name>
<feature type="transmembrane region" description="Helical" evidence="1">
    <location>
        <begin position="212"/>
        <end position="233"/>
    </location>
</feature>
<dbReference type="Gene3D" id="1.20.810.10">
    <property type="entry name" value="Cytochrome Bc1 Complex, Chain C"/>
    <property type="match status" value="1"/>
</dbReference>
<keyword evidence="1" id="KW-0812">Transmembrane</keyword>
<dbReference type="RefSeq" id="WP_199396732.1">
    <property type="nucleotide sequence ID" value="NZ_JAEMHK010000017.1"/>
</dbReference>
<evidence type="ECO:0000256" key="1">
    <source>
        <dbReference type="SAM" id="Phobius"/>
    </source>
</evidence>
<feature type="transmembrane region" description="Helical" evidence="1">
    <location>
        <begin position="147"/>
        <end position="166"/>
    </location>
</feature>
<keyword evidence="1" id="KW-0472">Membrane</keyword>
<evidence type="ECO:0000313" key="4">
    <source>
        <dbReference type="Proteomes" id="UP000641025"/>
    </source>
</evidence>
<dbReference type="PANTHER" id="PTHR19271:SF16">
    <property type="entry name" value="CYTOCHROME B"/>
    <property type="match status" value="1"/>
</dbReference>
<sequence>MSATVYSIRDSIKNLPKNIRSSVLRPVEGTPEQARAAAVFGNVFLHIHPARVHENSLRFGYTLGLGLISFYLFLILAISGTLLMFYYTPSTQLAYHNMKDLEYVVSFGVILRNIHRWSAHAMVAAVFLHMCRVFYTGSYKAPREFNWVVGICLLLMTLFLSFTGYLLPWDQLAFWAITVGSNIAAYAPWIGEKIRFVMLGGNEVGQMALIRFYVLHVALLPVAALVLMGVHFWRIRKDGGLSRPADR</sequence>
<dbReference type="InterPro" id="IPR016174">
    <property type="entry name" value="Di-haem_cyt_TM"/>
</dbReference>
<comment type="caution">
    <text evidence="3">The sequence shown here is derived from an EMBL/GenBank/DDBJ whole genome shotgun (WGS) entry which is preliminary data.</text>
</comment>
<proteinExistence type="predicted"/>
<evidence type="ECO:0000313" key="3">
    <source>
        <dbReference type="EMBL" id="MBJ6802259.1"/>
    </source>
</evidence>
<evidence type="ECO:0000259" key="2">
    <source>
        <dbReference type="PROSITE" id="PS51002"/>
    </source>
</evidence>
<gene>
    <name evidence="3" type="ORF">JFN90_19200</name>
</gene>
<dbReference type="PANTHER" id="PTHR19271">
    <property type="entry name" value="CYTOCHROME B"/>
    <property type="match status" value="1"/>
</dbReference>
<feature type="transmembrane region" description="Helical" evidence="1">
    <location>
        <begin position="117"/>
        <end position="135"/>
    </location>
</feature>
<feature type="transmembrane region" description="Helical" evidence="1">
    <location>
        <begin position="172"/>
        <end position="191"/>
    </location>
</feature>
<protein>
    <submittedName>
        <fullName evidence="3">Cytochrome b N-terminal domain-containing protein</fullName>
    </submittedName>
</protein>